<evidence type="ECO:0008006" key="4">
    <source>
        <dbReference type="Google" id="ProtNLM"/>
    </source>
</evidence>
<dbReference type="Proteomes" id="UP000179266">
    <property type="component" value="Unassembled WGS sequence"/>
</dbReference>
<sequence>MFNLSSCEKVSDLAGRNPDGNQPSGNQPPDTIILSGPTGTISEFSATFAWTGSDDNDTPSQLTYSYKMDNAQWNGFSATTTKAFQNLGQGAHTFMVKARDSKGAVDPSPAIASFIVSNSGNSTAPDTQILEGPPASSTSDTAFFRWTGYDQQDPASALIYSYKLDNYSWSSFDFWTTITLTGLTNSSHVFQVKAKDTDGNEDPTPAQWSFTVNVSTKGVRLSVAATTLETSAGGFALFNCTITNIGDASDQFRVTLDNSSLPSGWIANLCKDGTCYADFKIDFTLGPGASDTFEPDVSPDYTAPSGSTGSFTVNAQSLTDPSVTDSLILTVRVL</sequence>
<feature type="compositionally biased region" description="Polar residues" evidence="1">
    <location>
        <begin position="19"/>
        <end position="29"/>
    </location>
</feature>
<feature type="region of interest" description="Disordered" evidence="1">
    <location>
        <begin position="11"/>
        <end position="37"/>
    </location>
</feature>
<organism evidence="2 3">
    <name type="scientific">Candidatus Schekmanbacteria bacterium RBG_13_48_7</name>
    <dbReference type="NCBI Taxonomy" id="1817878"/>
    <lineage>
        <taxon>Bacteria</taxon>
        <taxon>Candidatus Schekmaniibacteriota</taxon>
    </lineage>
</organism>
<proteinExistence type="predicted"/>
<name>A0A1F7RLF9_9BACT</name>
<evidence type="ECO:0000313" key="2">
    <source>
        <dbReference type="EMBL" id="OGL42406.1"/>
    </source>
</evidence>
<comment type="caution">
    <text evidence="2">The sequence shown here is derived from an EMBL/GenBank/DDBJ whole genome shotgun (WGS) entry which is preliminary data.</text>
</comment>
<dbReference type="EMBL" id="MGDD01000326">
    <property type="protein sequence ID" value="OGL42406.1"/>
    <property type="molecule type" value="Genomic_DNA"/>
</dbReference>
<dbReference type="InterPro" id="IPR013783">
    <property type="entry name" value="Ig-like_fold"/>
</dbReference>
<protein>
    <recommendedName>
        <fullName evidence="4">Fibronectin type-III domain-containing protein</fullName>
    </recommendedName>
</protein>
<reference evidence="2 3" key="1">
    <citation type="journal article" date="2016" name="Nat. Commun.">
        <title>Thousands of microbial genomes shed light on interconnected biogeochemical processes in an aquifer system.</title>
        <authorList>
            <person name="Anantharaman K."/>
            <person name="Brown C.T."/>
            <person name="Hug L.A."/>
            <person name="Sharon I."/>
            <person name="Castelle C.J."/>
            <person name="Probst A.J."/>
            <person name="Thomas B.C."/>
            <person name="Singh A."/>
            <person name="Wilkins M.J."/>
            <person name="Karaoz U."/>
            <person name="Brodie E.L."/>
            <person name="Williams K.H."/>
            <person name="Hubbard S.S."/>
            <person name="Banfield J.F."/>
        </authorList>
    </citation>
    <scope>NUCLEOTIDE SEQUENCE [LARGE SCALE GENOMIC DNA]</scope>
</reference>
<dbReference type="AlphaFoldDB" id="A0A1F7RLF9"/>
<evidence type="ECO:0000256" key="1">
    <source>
        <dbReference type="SAM" id="MobiDB-lite"/>
    </source>
</evidence>
<dbReference type="Gene3D" id="2.60.40.10">
    <property type="entry name" value="Immunoglobulins"/>
    <property type="match status" value="2"/>
</dbReference>
<gene>
    <name evidence="2" type="ORF">A2161_17295</name>
</gene>
<accession>A0A1F7RLF9</accession>
<evidence type="ECO:0000313" key="3">
    <source>
        <dbReference type="Proteomes" id="UP000179266"/>
    </source>
</evidence>